<dbReference type="STRING" id="1419482.SAMN05444266_109356"/>
<dbReference type="RefSeq" id="WP_073085952.1">
    <property type="nucleotide sequence ID" value="NZ_FRBL01000009.1"/>
</dbReference>
<evidence type="ECO:0000259" key="1">
    <source>
        <dbReference type="Pfam" id="PF20248"/>
    </source>
</evidence>
<dbReference type="Proteomes" id="UP000184420">
    <property type="component" value="Unassembled WGS sequence"/>
</dbReference>
<evidence type="ECO:0000313" key="3">
    <source>
        <dbReference type="Proteomes" id="UP000184420"/>
    </source>
</evidence>
<sequence>MDINTLITQLRAQAASNSSIVLDTTLLSADQVSTIQSQFGLDSSTFLTITGVTTADIPDATANTVSITTGTVAALQITDLTVQTLSFTVDTSVDFILSLAAPSTWTWTTSFPLLNAFPFTGVAPSNTYFIYATSAQTTFQLWSTAANDAITLVAGLNMATESDVGALALLTALLGSSAPGFCKCWGAFSLENNYPYPLMTLSAPLLTSFPLLSNLTINNLNLVLTVTPPQDLVQDITLAISADTSDMQFSLGIDESSDTITVTGQPLSTYTATLENIADSTIGAAVLPSGTNFSDFIPSALATAFDDITFNGFEVELTLGSTFAVSYLSFDIGQLTGTNVNLGLFDMSGFNLYAQWFQPASSSSTAIINITANANIPVAVFTDPFAFSISLVHTTSWEIDSIQATYAGNISFSDIITEIAPGTDVPQELSDLTFGSFLVSADPQGSTFTCSCAGDFSCSVLSSSLSSTFFLEFEKTATGITFVLNAGATIGLTALLMDVTLTTGAGTTSLQFNGTADAVPLSTLITSLFADFDIDLSTLPEIELTSLTVSYNTPTMGVVVIDADFLFDNQYTGEFCIVAQQLGTPAAWQFVAFADLGAVTPVDIGSMLPLVGNQIKGDFELKDAYLTVTSAAPTGISIPSRPDITVTPGVAFGFDLLLAGTAQSVTLPVTSYPSTQSGSTSAFAVAATGSSTTDPSSVYTLQVQKNLGPIFIESIGINYASQVISCAISASMTVGPVNVTLNGFSFGSSIAAFSPVFGLNGLGFSYQSSGLSISGGIVRVPDAQLPSGVILQFDGALVVQAEQWGLSALASYAQLSTGLPSFFIFADVSAPLGGAPFFFVTGLMGGFGYNRSLAIPSFNQVAAFPLLAIDAPQTGSAMDVAMNTLQILEGQVAGADGTKVQWIVPQEGDYWVAAGISFTSFEIIQGELLVVAQFGNDLAFALLGLAWLSLPQGAAISDAFVYVELQMEAVLKPTDGYFTVAASITSNSFLLSNACHLTGGFAFSIWFGSNANAGQFVFTIGGYHPAFVIPSYYPNVARLGFNWQVSTDISITGASYFALTPGCGMAGGSLDALFQSGDVKAWFTAQADMLVTWNPFSFVADISIDIGASVRLNLLVCHKTITVSIGASLNLWGPPVGGIVKVHIVIVTVTISFGSDSAQNQNNEPLPWTTFAQLLPDAADVCKIVANTGLSQVLTQQSSDNTVLFAKAAATGTTTQLWAVRAAAFQFTTQSVVPASSLTYNGNAITSGTNVDIRPMNITGTTSVHDLTITPGSSTGTPIDITGWQLTPNYGSMAATLWGQPQTDSNNNFVQAPALPNADTIPNLITGFTVTVPPPVPGNSTGVVAITELMEEYILEGIPQAPWNTNPVPGTVYEPVISTTTIADITGIATTLSANRNALYALLSSNGIYQGSNDAMSQLAATAGNLYTATPMEQS</sequence>
<gene>
    <name evidence="2" type="ORF">SAMN05444266_109356</name>
</gene>
<dbReference type="EMBL" id="FRBL01000009">
    <property type="protein sequence ID" value="SHM65334.1"/>
    <property type="molecule type" value="Genomic_DNA"/>
</dbReference>
<keyword evidence="3" id="KW-1185">Reference proteome</keyword>
<name>A0A1M7KK75_9BACT</name>
<accession>A0A1M7KK75</accession>
<protein>
    <recommendedName>
        <fullName evidence="1">DUF6603 domain-containing protein</fullName>
    </recommendedName>
</protein>
<organism evidence="2 3">
    <name type="scientific">Chitinophaga jiangningensis</name>
    <dbReference type="NCBI Taxonomy" id="1419482"/>
    <lineage>
        <taxon>Bacteria</taxon>
        <taxon>Pseudomonadati</taxon>
        <taxon>Bacteroidota</taxon>
        <taxon>Chitinophagia</taxon>
        <taxon>Chitinophagales</taxon>
        <taxon>Chitinophagaceae</taxon>
        <taxon>Chitinophaga</taxon>
    </lineage>
</organism>
<evidence type="ECO:0000313" key="2">
    <source>
        <dbReference type="EMBL" id="SHM65334.1"/>
    </source>
</evidence>
<feature type="domain" description="DUF6603" evidence="1">
    <location>
        <begin position="703"/>
        <end position="1230"/>
    </location>
</feature>
<dbReference type="OrthoDB" id="535891at2"/>
<dbReference type="InterPro" id="IPR046538">
    <property type="entry name" value="DUF6603"/>
</dbReference>
<proteinExistence type="predicted"/>
<reference evidence="2 3" key="1">
    <citation type="submission" date="2016-11" db="EMBL/GenBank/DDBJ databases">
        <authorList>
            <person name="Jaros S."/>
            <person name="Januszkiewicz K."/>
            <person name="Wedrychowicz H."/>
        </authorList>
    </citation>
    <scope>NUCLEOTIDE SEQUENCE [LARGE SCALE GENOMIC DNA]</scope>
    <source>
        <strain evidence="2 3">DSM 27406</strain>
    </source>
</reference>
<dbReference type="Pfam" id="PF20248">
    <property type="entry name" value="DUF6603"/>
    <property type="match status" value="1"/>
</dbReference>